<accession>A0ACC1A1S6</accession>
<protein>
    <submittedName>
        <fullName evidence="1">Uncharacterized protein</fullName>
    </submittedName>
</protein>
<evidence type="ECO:0000313" key="1">
    <source>
        <dbReference type="EMBL" id="KAJ0080391.1"/>
    </source>
</evidence>
<dbReference type="EMBL" id="CM047909">
    <property type="protein sequence ID" value="KAJ0080391.1"/>
    <property type="molecule type" value="Genomic_DNA"/>
</dbReference>
<evidence type="ECO:0000313" key="2">
    <source>
        <dbReference type="Proteomes" id="UP001164250"/>
    </source>
</evidence>
<proteinExistence type="predicted"/>
<comment type="caution">
    <text evidence="1">The sequence shown here is derived from an EMBL/GenBank/DDBJ whole genome shotgun (WGS) entry which is preliminary data.</text>
</comment>
<organism evidence="1 2">
    <name type="scientific">Pistacia atlantica</name>
    <dbReference type="NCBI Taxonomy" id="434234"/>
    <lineage>
        <taxon>Eukaryota</taxon>
        <taxon>Viridiplantae</taxon>
        <taxon>Streptophyta</taxon>
        <taxon>Embryophyta</taxon>
        <taxon>Tracheophyta</taxon>
        <taxon>Spermatophyta</taxon>
        <taxon>Magnoliopsida</taxon>
        <taxon>eudicotyledons</taxon>
        <taxon>Gunneridae</taxon>
        <taxon>Pentapetalae</taxon>
        <taxon>rosids</taxon>
        <taxon>malvids</taxon>
        <taxon>Sapindales</taxon>
        <taxon>Anacardiaceae</taxon>
        <taxon>Pistacia</taxon>
    </lineage>
</organism>
<keyword evidence="2" id="KW-1185">Reference proteome</keyword>
<reference evidence="2" key="1">
    <citation type="journal article" date="2023" name="G3 (Bethesda)">
        <title>Genome assembly and association tests identify interacting loci associated with vigor, precocity, and sex in interspecific pistachio rootstocks.</title>
        <authorList>
            <person name="Palmer W."/>
            <person name="Jacygrad E."/>
            <person name="Sagayaradj S."/>
            <person name="Cavanaugh K."/>
            <person name="Han R."/>
            <person name="Bertier L."/>
            <person name="Beede B."/>
            <person name="Kafkas S."/>
            <person name="Golino D."/>
            <person name="Preece J."/>
            <person name="Michelmore R."/>
        </authorList>
    </citation>
    <scope>NUCLEOTIDE SEQUENCE [LARGE SCALE GENOMIC DNA]</scope>
</reference>
<sequence>MTTSYIYLNMVCLANHLMKLSGLPGSFSKEKILASTTLHLTIARILHPIVKQAFVYVLKGNRLSRQCVFF</sequence>
<dbReference type="Proteomes" id="UP001164250">
    <property type="component" value="Chromosome 13"/>
</dbReference>
<name>A0ACC1A1S6_9ROSI</name>
<gene>
    <name evidence="1" type="ORF">Patl1_23232</name>
</gene>